<protein>
    <submittedName>
        <fullName evidence="2">AMP-binding protein</fullName>
    </submittedName>
</protein>
<dbReference type="RefSeq" id="WP_257631235.1">
    <property type="nucleotide sequence ID" value="NZ_JANIIC010000012.1"/>
</dbReference>
<dbReference type="Gene3D" id="3.30.300.30">
    <property type="match status" value="1"/>
</dbReference>
<evidence type="ECO:0000313" key="3">
    <source>
        <dbReference type="Proteomes" id="UP001142400"/>
    </source>
</evidence>
<dbReference type="InterPro" id="IPR042099">
    <property type="entry name" value="ANL_N_sf"/>
</dbReference>
<organism evidence="2 3">
    <name type="scientific">Streptomyces malaysiensis subsp. samsunensis</name>
    <dbReference type="NCBI Taxonomy" id="459658"/>
    <lineage>
        <taxon>Bacteria</taxon>
        <taxon>Bacillati</taxon>
        <taxon>Actinomycetota</taxon>
        <taxon>Actinomycetes</taxon>
        <taxon>Kitasatosporales</taxon>
        <taxon>Streptomycetaceae</taxon>
        <taxon>Streptomyces</taxon>
        <taxon>Streptomyces violaceusniger group</taxon>
    </lineage>
</organism>
<gene>
    <name evidence="2" type="ORF">NQU54_13275</name>
</gene>
<comment type="caution">
    <text evidence="2">The sequence shown here is derived from an EMBL/GenBank/DDBJ whole genome shotgun (WGS) entry which is preliminary data.</text>
</comment>
<dbReference type="Proteomes" id="UP001142400">
    <property type="component" value="Unassembled WGS sequence"/>
</dbReference>
<name>A0A9X2RVQ3_STRMQ</name>
<dbReference type="AlphaFoldDB" id="A0A9X2RVQ3"/>
<evidence type="ECO:0000259" key="1">
    <source>
        <dbReference type="Pfam" id="PF00501"/>
    </source>
</evidence>
<dbReference type="InterPro" id="IPR000873">
    <property type="entry name" value="AMP-dep_synth/lig_dom"/>
</dbReference>
<dbReference type="SUPFAM" id="SSF56801">
    <property type="entry name" value="Acetyl-CoA synthetase-like"/>
    <property type="match status" value="1"/>
</dbReference>
<proteinExistence type="predicted"/>
<accession>A0A9X2RVQ3</accession>
<dbReference type="PANTHER" id="PTHR24096">
    <property type="entry name" value="LONG-CHAIN-FATTY-ACID--COA LIGASE"/>
    <property type="match status" value="1"/>
</dbReference>
<feature type="domain" description="AMP-dependent synthetase/ligase" evidence="1">
    <location>
        <begin position="21"/>
        <end position="380"/>
    </location>
</feature>
<dbReference type="Gene3D" id="3.40.50.12780">
    <property type="entry name" value="N-terminal domain of ligase-like"/>
    <property type="match status" value="1"/>
</dbReference>
<dbReference type="InterPro" id="IPR045851">
    <property type="entry name" value="AMP-bd_C_sf"/>
</dbReference>
<dbReference type="EMBL" id="JANIIC010000012">
    <property type="protein sequence ID" value="MCQ8830024.1"/>
    <property type="molecule type" value="Genomic_DNA"/>
</dbReference>
<dbReference type="GO" id="GO:0016405">
    <property type="term" value="F:CoA-ligase activity"/>
    <property type="evidence" value="ECO:0007669"/>
    <property type="project" value="TreeGrafter"/>
</dbReference>
<evidence type="ECO:0000313" key="2">
    <source>
        <dbReference type="EMBL" id="MCQ8830024.1"/>
    </source>
</evidence>
<sequence length="519" mass="53947">MTAQGATTGVGSIGDAIITALRRFGDREALVCGAERLTYAQVGDAVARLRQALEQAGLRPGDTVAQITANRPTQWLVTAACYIAGFRSVTLPLNGLPPGTLRERLIAAGPALVVVDASRTAEVAGWDALRKDVVRVSDGTDDDGTAEGWTSIQTLLREQPAGPIGPAAPADAIVRLGYTSGATGTAKGVLLSSGALCGVALLNLAQADWPARPRVLCAEPVAGGFGNMVVPTLIRGGTFIMLETFSAGGFVDTAAAHRPNVLLAMPPALRAILAHPGAGGADWSGVGLVIYSGAVLTPDEIDRSHALFGQVLCGVFGQVEVPKTIAFLAPADHLLPERRTSLGLPWTGMTVQVQDRAGRPCPPGRAGEVCVKGPTVMAGYGGVRVPERPFRDGWLRTGDACRTDEHGYLHYLNRIQDTLDWDGELVCPADLEALLAAEAGVAPTAVTTLPEGGGVLVALPEPVRAGVADGIGDCLRTAGAPRVEVLPVAALPLDAMGRVDRRTLRAWWSDRPARPGDAV</sequence>
<dbReference type="Pfam" id="PF00501">
    <property type="entry name" value="AMP-binding"/>
    <property type="match status" value="1"/>
</dbReference>
<keyword evidence="3" id="KW-1185">Reference proteome</keyword>
<reference evidence="2" key="1">
    <citation type="submission" date="2022-06" db="EMBL/GenBank/DDBJ databases">
        <title>WGS of actinobacteria.</title>
        <authorList>
            <person name="Thawai C."/>
        </authorList>
    </citation>
    <scope>NUCLEOTIDE SEQUENCE</scope>
    <source>
        <strain evidence="2">DSM 42010</strain>
    </source>
</reference>